<dbReference type="GO" id="GO:0048731">
    <property type="term" value="P:system development"/>
    <property type="evidence" value="ECO:0007669"/>
    <property type="project" value="UniProtKB-ARBA"/>
</dbReference>
<evidence type="ECO:0000256" key="4">
    <source>
        <dbReference type="ARBA" id="ARBA00023134"/>
    </source>
</evidence>
<dbReference type="Gene3D" id="3.40.50.300">
    <property type="entry name" value="P-loop containing nucleotide triphosphate hydrolases"/>
    <property type="match status" value="1"/>
</dbReference>
<dbReference type="GO" id="GO:0003924">
    <property type="term" value="F:GTPase activity"/>
    <property type="evidence" value="ECO:0007669"/>
    <property type="project" value="InterPro"/>
</dbReference>
<reference evidence="7" key="1">
    <citation type="journal article" date="2016" name="Sci. Rep.">
        <title>Molecular characterization of firefly nuptial gifts: a multi-omics approach sheds light on postcopulatory sexual selection.</title>
        <authorList>
            <person name="Al-Wathiqui N."/>
            <person name="Fallon T.R."/>
            <person name="South A."/>
            <person name="Weng J.K."/>
            <person name="Lewis S.M."/>
        </authorList>
    </citation>
    <scope>NUCLEOTIDE SEQUENCE</scope>
</reference>
<feature type="binding site" evidence="5">
    <location>
        <begin position="39"/>
        <end position="46"/>
    </location>
    <ligand>
        <name>GTP</name>
        <dbReference type="ChEBI" id="CHEBI:37565"/>
    </ligand>
</feature>
<keyword evidence="6" id="KW-0479">Metal-binding</keyword>
<dbReference type="FunFam" id="3.40.50.300:FF:001166">
    <property type="entry name" value="ADP-ribosylation factor D"/>
    <property type="match status" value="1"/>
</dbReference>
<dbReference type="SUPFAM" id="SSF52540">
    <property type="entry name" value="P-loop containing nucleoside triphosphate hydrolases"/>
    <property type="match status" value="1"/>
</dbReference>
<feature type="binding site" evidence="6">
    <location>
        <position position="46"/>
    </location>
    <ligand>
        <name>Mg(2+)</name>
        <dbReference type="ChEBI" id="CHEBI:18420"/>
    </ligand>
</feature>
<dbReference type="SMART" id="SM00178">
    <property type="entry name" value="SAR"/>
    <property type="match status" value="1"/>
</dbReference>
<evidence type="ECO:0000256" key="1">
    <source>
        <dbReference type="ARBA" id="ARBA00010290"/>
    </source>
</evidence>
<evidence type="ECO:0000256" key="3">
    <source>
        <dbReference type="ARBA" id="ARBA00022741"/>
    </source>
</evidence>
<feature type="binding site" evidence="5">
    <location>
        <begin position="143"/>
        <end position="146"/>
    </location>
    <ligand>
        <name>GTP</name>
        <dbReference type="ChEBI" id="CHEBI:37565"/>
    </ligand>
</feature>
<dbReference type="EMBL" id="GEZM01027955">
    <property type="protein sequence ID" value="JAV86560.1"/>
    <property type="molecule type" value="Transcribed_RNA"/>
</dbReference>
<feature type="binding site" evidence="5">
    <location>
        <position position="87"/>
    </location>
    <ligand>
        <name>GTP</name>
        <dbReference type="ChEBI" id="CHEBI:37565"/>
    </ligand>
</feature>
<evidence type="ECO:0000313" key="7">
    <source>
        <dbReference type="EMBL" id="JAV86560.1"/>
    </source>
</evidence>
<keyword evidence="4 5" id="KW-0342">GTP-binding</keyword>
<evidence type="ECO:0000256" key="6">
    <source>
        <dbReference type="PIRSR" id="PIRSR606689-2"/>
    </source>
</evidence>
<dbReference type="GO" id="GO:0016192">
    <property type="term" value="P:vesicle-mediated transport"/>
    <property type="evidence" value="ECO:0007669"/>
    <property type="project" value="UniProtKB-ARBA"/>
</dbReference>
<dbReference type="AlphaFoldDB" id="A0A1Y1MPE7"/>
<dbReference type="InterPro" id="IPR006689">
    <property type="entry name" value="Small_GTPase_ARF/SAR"/>
</dbReference>
<dbReference type="InterPro" id="IPR005225">
    <property type="entry name" value="Small_GTP-bd"/>
</dbReference>
<evidence type="ECO:0000256" key="2">
    <source>
        <dbReference type="ARBA" id="ARBA00019766"/>
    </source>
</evidence>
<accession>A0A1Y1MPE7</accession>
<dbReference type="EMBL" id="GEZM01027954">
    <property type="protein sequence ID" value="JAV86561.1"/>
    <property type="molecule type" value="Transcribed_RNA"/>
</dbReference>
<name>A0A1Y1MPE7_PHOPY</name>
<evidence type="ECO:0000256" key="5">
    <source>
        <dbReference type="PIRSR" id="PIRSR606689-1"/>
    </source>
</evidence>
<dbReference type="InterPro" id="IPR024156">
    <property type="entry name" value="Small_GTPase_ARF"/>
</dbReference>
<dbReference type="PROSITE" id="PS51417">
    <property type="entry name" value="ARF"/>
    <property type="match status" value="1"/>
</dbReference>
<dbReference type="PANTHER" id="PTHR11711">
    <property type="entry name" value="ADP RIBOSYLATION FACTOR-RELATED"/>
    <property type="match status" value="1"/>
</dbReference>
<dbReference type="NCBIfam" id="TIGR00231">
    <property type="entry name" value="small_GTP"/>
    <property type="match status" value="1"/>
</dbReference>
<keyword evidence="6" id="KW-0460">Magnesium</keyword>
<dbReference type="Pfam" id="PF00025">
    <property type="entry name" value="Arf"/>
    <property type="match status" value="1"/>
</dbReference>
<organism evidence="7">
    <name type="scientific">Photinus pyralis</name>
    <name type="common">Common eastern firefly</name>
    <name type="synonym">Lampyris pyralis</name>
    <dbReference type="NCBI Taxonomy" id="7054"/>
    <lineage>
        <taxon>Eukaryota</taxon>
        <taxon>Metazoa</taxon>
        <taxon>Ecdysozoa</taxon>
        <taxon>Arthropoda</taxon>
        <taxon>Hexapoda</taxon>
        <taxon>Insecta</taxon>
        <taxon>Pterygota</taxon>
        <taxon>Neoptera</taxon>
        <taxon>Endopterygota</taxon>
        <taxon>Coleoptera</taxon>
        <taxon>Polyphaga</taxon>
        <taxon>Elateriformia</taxon>
        <taxon>Elateroidea</taxon>
        <taxon>Lampyridae</taxon>
        <taxon>Lampyrinae</taxon>
        <taxon>Photinus</taxon>
    </lineage>
</organism>
<protein>
    <recommendedName>
        <fullName evidence="2">ADP-ribosylation factor-like protein 6</fullName>
    </recommendedName>
</protein>
<sequence>MNYNFDVVQFVSTCSDMGGIVNVMGCRRKTPEKIVYIAGQSDAGKTTILYKYKLGTNHPIETCHTTGYFQETIVHRGISFNMVDMGGGEKILPCWLRVFDNASVLIFVIDSTDTMCISTSDYYLRSWIENLEKNQLVVLIFANKQDLPNAMTVEELTDKMNLKSLRIPWHIQPASAINGEGINEGLDWLCQTIWNTENGESLN</sequence>
<dbReference type="SMART" id="SM00177">
    <property type="entry name" value="ARF"/>
    <property type="match status" value="1"/>
</dbReference>
<dbReference type="GO" id="GO:0046872">
    <property type="term" value="F:metal ion binding"/>
    <property type="evidence" value="ECO:0007669"/>
    <property type="project" value="UniProtKB-KW"/>
</dbReference>
<proteinExistence type="inferred from homology"/>
<dbReference type="GO" id="GO:0051649">
    <property type="term" value="P:establishment of localization in cell"/>
    <property type="evidence" value="ECO:0007669"/>
    <property type="project" value="UniProtKB-ARBA"/>
</dbReference>
<comment type="similarity">
    <text evidence="1">Belongs to the small GTPase superfamily. Arf family.</text>
</comment>
<feature type="binding site" evidence="6">
    <location>
        <position position="65"/>
    </location>
    <ligand>
        <name>Mg(2+)</name>
        <dbReference type="ChEBI" id="CHEBI:18420"/>
    </ligand>
</feature>
<dbReference type="CDD" id="cd00878">
    <property type="entry name" value="Arf_Arl"/>
    <property type="match status" value="1"/>
</dbReference>
<dbReference type="InterPro" id="IPR027417">
    <property type="entry name" value="P-loop_NTPase"/>
</dbReference>
<keyword evidence="3 5" id="KW-0547">Nucleotide-binding</keyword>
<dbReference type="GO" id="GO:0005525">
    <property type="term" value="F:GTP binding"/>
    <property type="evidence" value="ECO:0007669"/>
    <property type="project" value="UniProtKB-KW"/>
</dbReference>